<protein>
    <submittedName>
        <fullName evidence="2">RND transporter</fullName>
    </submittedName>
</protein>
<organism evidence="2">
    <name type="scientific">Thiolapillus brandeum</name>
    <dbReference type="NCBI Taxonomy" id="1076588"/>
    <lineage>
        <taxon>Bacteria</taxon>
        <taxon>Pseudomonadati</taxon>
        <taxon>Pseudomonadota</taxon>
        <taxon>Gammaproteobacteria</taxon>
        <taxon>Chromatiales</taxon>
        <taxon>Sedimenticolaceae</taxon>
        <taxon>Thiolapillus</taxon>
    </lineage>
</organism>
<evidence type="ECO:0000256" key="1">
    <source>
        <dbReference type="SAM" id="Phobius"/>
    </source>
</evidence>
<accession>A0A831K2U9</accession>
<keyword evidence="1" id="KW-0472">Membrane</keyword>
<sequence length="80" mass="9270">MKWIDEIPLGFLVLAALFFGLMPFTPEPHVWEKIKMLATGELVRPLDIFDMVLHGTPWVLLGIKLWREAQHKRDSDFPLG</sequence>
<dbReference type="AlphaFoldDB" id="A0A831K2U9"/>
<keyword evidence="1" id="KW-1133">Transmembrane helix</keyword>
<proteinExistence type="predicted"/>
<name>A0A831K2U9_9GAMM</name>
<evidence type="ECO:0000313" key="2">
    <source>
        <dbReference type="EMBL" id="HDK38148.1"/>
    </source>
</evidence>
<reference evidence="2" key="1">
    <citation type="journal article" date="2020" name="mSystems">
        <title>Genome- and Community-Level Interaction Insights into Carbon Utilization and Element Cycling Functions of Hydrothermarchaeota in Hydrothermal Sediment.</title>
        <authorList>
            <person name="Zhou Z."/>
            <person name="Liu Y."/>
            <person name="Xu W."/>
            <person name="Pan J."/>
            <person name="Luo Z.H."/>
            <person name="Li M."/>
        </authorList>
    </citation>
    <scope>NUCLEOTIDE SEQUENCE [LARGE SCALE GENOMIC DNA]</scope>
    <source>
        <strain evidence="2">HyVt-26</strain>
    </source>
</reference>
<dbReference type="Proteomes" id="UP000885822">
    <property type="component" value="Unassembled WGS sequence"/>
</dbReference>
<dbReference type="EMBL" id="DRCV01000177">
    <property type="protein sequence ID" value="HDK38148.1"/>
    <property type="molecule type" value="Genomic_DNA"/>
</dbReference>
<gene>
    <name evidence="2" type="ORF">ENG92_03945</name>
</gene>
<feature type="transmembrane region" description="Helical" evidence="1">
    <location>
        <begin position="7"/>
        <end position="26"/>
    </location>
</feature>
<keyword evidence="1" id="KW-0812">Transmembrane</keyword>
<comment type="caution">
    <text evidence="2">The sequence shown here is derived from an EMBL/GenBank/DDBJ whole genome shotgun (WGS) entry which is preliminary data.</text>
</comment>